<dbReference type="AlphaFoldDB" id="A0A0F9N9B8"/>
<organism evidence="1">
    <name type="scientific">marine sediment metagenome</name>
    <dbReference type="NCBI Taxonomy" id="412755"/>
    <lineage>
        <taxon>unclassified sequences</taxon>
        <taxon>metagenomes</taxon>
        <taxon>ecological metagenomes</taxon>
    </lineage>
</organism>
<accession>A0A0F9N9B8</accession>
<proteinExistence type="predicted"/>
<protein>
    <submittedName>
        <fullName evidence="1">Uncharacterized protein</fullName>
    </submittedName>
</protein>
<comment type="caution">
    <text evidence="1">The sequence shown here is derived from an EMBL/GenBank/DDBJ whole genome shotgun (WGS) entry which is preliminary data.</text>
</comment>
<evidence type="ECO:0000313" key="1">
    <source>
        <dbReference type="EMBL" id="KKN08502.1"/>
    </source>
</evidence>
<reference evidence="1" key="1">
    <citation type="journal article" date="2015" name="Nature">
        <title>Complex archaea that bridge the gap between prokaryotes and eukaryotes.</title>
        <authorList>
            <person name="Spang A."/>
            <person name="Saw J.H."/>
            <person name="Jorgensen S.L."/>
            <person name="Zaremba-Niedzwiedzka K."/>
            <person name="Martijn J."/>
            <person name="Lind A.E."/>
            <person name="van Eijk R."/>
            <person name="Schleper C."/>
            <person name="Guy L."/>
            <person name="Ettema T.J."/>
        </authorList>
    </citation>
    <scope>NUCLEOTIDE SEQUENCE</scope>
</reference>
<dbReference type="EMBL" id="LAZR01004450">
    <property type="protein sequence ID" value="KKN08502.1"/>
    <property type="molecule type" value="Genomic_DNA"/>
</dbReference>
<name>A0A0F9N9B8_9ZZZZ</name>
<sequence>MPKYRIKIRSVVTHTNGRRYVHSRYINEVVERATRPTAARHTRVKRVG</sequence>
<gene>
    <name evidence="1" type="ORF">LCGC14_1056200</name>
</gene>